<sequence length="1060" mass="115769">MASSEIAQVLSATLSSDANTRISAELKLGGLLNAPEAGLALSQLVLASDADLSLRQITAIALRKYVTEHWSPYFQQFKGSAPPPEVKVQIRQAIFQGLSDPIRKIRSLCAHTISSIANCDWPDEYPDLLTSLIGLLSSFSPDSVHGAMQVFTEFIKSDLTEDQLLPVLRQLLPVLLNILGAPDQHSALTRSRTISVFRQCVESLYMVKDQYPDAVKEATATVLPVWLDAFKTLLNVDPRSDVENTPNWDGLAIRIQVFKTLDTIQTSFPRALAPHLKDFLRAALEHLSALYPTFSHYYLQSAASVPTSSEDESIELTHLVCPMLDFVANVARSGKAKDWFDGTNLAGLISGVFSWVQMSIEDEEEWANNANAFVAQESDDTLSYSVRMAGFDLLAVLVERTPVASVANFQTTIQRVIVESEQARNAGSQDWWRALEASLAAVGSQAEDVLDVIDDERDSGRTPPIDIASLLTNVIPNFLVLTQFPFLQGRAFVFASQYAKLLPGQLAGQYLDAAVQVLEASEASIPVKVSAVKAIHNFCQNIEDAVAVPMAPRIAKDIGPFLPVTSEDTLTLVLETLAVVVQIDEGKWITEDLARSLVIAVLDVWMKNNKDPIFISILTDVLESLASSPAPGIYQTVVQQALPTLCNAIMSSTAVDSWIASAAIDLVSSLVSGAPEGGLGEGFFAMLAPSLFSCLRATEDRDVIQNGIACLTLLIRKDINQVVAWSDPATGQSGLDLILEVIAKQLQSDDESGGLVIGDLIIHLLRRAGDAVLPVLPQLLQAMITRMRTAKTATFLQSLIIPFAFLIHNQRDTVLSLLEGMNVDGRSGLDILIQTWCENAETFQGFWPSRISALALSSLFASERPSLQTLTVKGDIIVKPETKNVIMTRSKTKQTPTEFTSVPFPVKALKLLLHELQSGGESATMGFNSADLADLDSDDGVRHVEHCTSSSNRSLTIPHNLQDEEWTEEEKANQGFKADELAFLSDMLGPRGMAFDNDDALEEEDDEDLKNDPVSTMDMQAHLVSFLKECAARNTNHFSAVVDQLNPEEILVVRKAVSEQ</sequence>
<accession>A0A1Y2IJ72</accession>
<gene>
    <name evidence="6" type="ORF">PYCCODRAFT_1436670</name>
</gene>
<evidence type="ECO:0000313" key="6">
    <source>
        <dbReference type="EMBL" id="OSD01178.1"/>
    </source>
</evidence>
<name>A0A1Y2IJ72_TRAC3</name>
<keyword evidence="7" id="KW-1185">Reference proteome</keyword>
<dbReference type="Proteomes" id="UP000193067">
    <property type="component" value="Unassembled WGS sequence"/>
</dbReference>
<reference evidence="6 7" key="1">
    <citation type="journal article" date="2015" name="Biotechnol. Biofuels">
        <title>Enhanced degradation of softwood versus hardwood by the white-rot fungus Pycnoporus coccineus.</title>
        <authorList>
            <person name="Couturier M."/>
            <person name="Navarro D."/>
            <person name="Chevret D."/>
            <person name="Henrissat B."/>
            <person name="Piumi F."/>
            <person name="Ruiz-Duenas F.J."/>
            <person name="Martinez A.T."/>
            <person name="Grigoriev I.V."/>
            <person name="Riley R."/>
            <person name="Lipzen A."/>
            <person name="Berrin J.G."/>
            <person name="Master E.R."/>
            <person name="Rosso M.N."/>
        </authorList>
    </citation>
    <scope>NUCLEOTIDE SEQUENCE [LARGE SCALE GENOMIC DNA]</scope>
    <source>
        <strain evidence="6 7">BRFM310</strain>
    </source>
</reference>
<dbReference type="InterPro" id="IPR011989">
    <property type="entry name" value="ARM-like"/>
</dbReference>
<evidence type="ECO:0000256" key="3">
    <source>
        <dbReference type="ARBA" id="ARBA00022927"/>
    </source>
</evidence>
<feature type="domain" description="Importin N-terminal" evidence="5">
    <location>
        <begin position="24"/>
        <end position="100"/>
    </location>
</feature>
<dbReference type="GO" id="GO:0005829">
    <property type="term" value="C:cytosol"/>
    <property type="evidence" value="ECO:0007669"/>
    <property type="project" value="TreeGrafter"/>
</dbReference>
<dbReference type="PROSITE" id="PS50166">
    <property type="entry name" value="IMPORTIN_B_NT"/>
    <property type="match status" value="1"/>
</dbReference>
<dbReference type="Pfam" id="PF25018">
    <property type="entry name" value="HEAT_IPO9_c"/>
    <property type="match status" value="1"/>
</dbReference>
<organism evidence="6 7">
    <name type="scientific">Trametes coccinea (strain BRFM310)</name>
    <name type="common">Pycnoporus coccineus</name>
    <dbReference type="NCBI Taxonomy" id="1353009"/>
    <lineage>
        <taxon>Eukaryota</taxon>
        <taxon>Fungi</taxon>
        <taxon>Dikarya</taxon>
        <taxon>Basidiomycota</taxon>
        <taxon>Agaricomycotina</taxon>
        <taxon>Agaricomycetes</taxon>
        <taxon>Polyporales</taxon>
        <taxon>Polyporaceae</taxon>
        <taxon>Trametes</taxon>
    </lineage>
</organism>
<dbReference type="SUPFAM" id="SSF48371">
    <property type="entry name" value="ARM repeat"/>
    <property type="match status" value="1"/>
</dbReference>
<protein>
    <submittedName>
        <fullName evidence="6">ARM repeat-containing protein</fullName>
    </submittedName>
</protein>
<dbReference type="InterPro" id="IPR056840">
    <property type="entry name" value="HEAT_IPO9_central"/>
</dbReference>
<evidence type="ECO:0000259" key="5">
    <source>
        <dbReference type="PROSITE" id="PS50166"/>
    </source>
</evidence>
<dbReference type="PANTHER" id="PTHR10997">
    <property type="entry name" value="IMPORTIN-7, 8, 11"/>
    <property type="match status" value="1"/>
</dbReference>
<dbReference type="InterPro" id="IPR016024">
    <property type="entry name" value="ARM-type_fold"/>
</dbReference>
<evidence type="ECO:0000256" key="4">
    <source>
        <dbReference type="ARBA" id="ARBA00023242"/>
    </source>
</evidence>
<comment type="subcellular location">
    <subcellularLocation>
        <location evidence="1">Nucleus</location>
    </subcellularLocation>
</comment>
<evidence type="ECO:0000256" key="2">
    <source>
        <dbReference type="ARBA" id="ARBA00022448"/>
    </source>
</evidence>
<dbReference type="SMART" id="SM00913">
    <property type="entry name" value="IBN_N"/>
    <property type="match status" value="1"/>
</dbReference>
<dbReference type="GO" id="GO:0031267">
    <property type="term" value="F:small GTPase binding"/>
    <property type="evidence" value="ECO:0007669"/>
    <property type="project" value="InterPro"/>
</dbReference>
<dbReference type="OrthoDB" id="431626at2759"/>
<dbReference type="GO" id="GO:0006606">
    <property type="term" value="P:protein import into nucleus"/>
    <property type="evidence" value="ECO:0007669"/>
    <property type="project" value="TreeGrafter"/>
</dbReference>
<dbReference type="STRING" id="1353009.A0A1Y2IJ72"/>
<proteinExistence type="predicted"/>
<dbReference type="InterPro" id="IPR001494">
    <property type="entry name" value="Importin-beta_N"/>
</dbReference>
<dbReference type="PANTHER" id="PTHR10997:SF9">
    <property type="entry name" value="IMPORTIN-9"/>
    <property type="match status" value="1"/>
</dbReference>
<evidence type="ECO:0000313" key="7">
    <source>
        <dbReference type="Proteomes" id="UP000193067"/>
    </source>
</evidence>
<keyword evidence="3" id="KW-0653">Protein transport</keyword>
<keyword evidence="2" id="KW-0813">Transport</keyword>
<dbReference type="Pfam" id="PF03810">
    <property type="entry name" value="IBN_N"/>
    <property type="match status" value="1"/>
</dbReference>
<dbReference type="GO" id="GO:0005635">
    <property type="term" value="C:nuclear envelope"/>
    <property type="evidence" value="ECO:0007669"/>
    <property type="project" value="TreeGrafter"/>
</dbReference>
<dbReference type="Gene3D" id="1.25.10.10">
    <property type="entry name" value="Leucine-rich Repeat Variant"/>
    <property type="match status" value="1"/>
</dbReference>
<dbReference type="EMBL" id="KZ084113">
    <property type="protein sequence ID" value="OSD01178.1"/>
    <property type="molecule type" value="Genomic_DNA"/>
</dbReference>
<evidence type="ECO:0000256" key="1">
    <source>
        <dbReference type="ARBA" id="ARBA00004123"/>
    </source>
</evidence>
<dbReference type="AlphaFoldDB" id="A0A1Y2IJ72"/>
<keyword evidence="4" id="KW-0539">Nucleus</keyword>